<feature type="compositionally biased region" description="Basic and acidic residues" evidence="2">
    <location>
        <begin position="8"/>
        <end position="19"/>
    </location>
</feature>
<dbReference type="PANTHER" id="PTHR30469:SF15">
    <property type="entry name" value="HLYD FAMILY OF SECRETION PROTEINS"/>
    <property type="match status" value="1"/>
</dbReference>
<accession>A0A7X2TCP7</accession>
<dbReference type="Gene3D" id="2.40.50.100">
    <property type="match status" value="1"/>
</dbReference>
<dbReference type="Proteomes" id="UP000429958">
    <property type="component" value="Unassembled WGS sequence"/>
</dbReference>
<feature type="compositionally biased region" description="Basic residues" evidence="2">
    <location>
        <begin position="60"/>
        <end position="69"/>
    </location>
</feature>
<dbReference type="Pfam" id="PF25984">
    <property type="entry name" value="BSH_YknX"/>
    <property type="match status" value="1"/>
</dbReference>
<name>A0A7X2TCP7_9CLOT</name>
<keyword evidence="7" id="KW-1185">Reference proteome</keyword>
<evidence type="ECO:0000256" key="2">
    <source>
        <dbReference type="SAM" id="MobiDB-lite"/>
    </source>
</evidence>
<dbReference type="InterPro" id="IPR058636">
    <property type="entry name" value="Beta-barrel_YknX"/>
</dbReference>
<dbReference type="AlphaFoldDB" id="A0A7X2TCP7"/>
<gene>
    <name evidence="6" type="ORF">FYJ39_07175</name>
</gene>
<feature type="compositionally biased region" description="Basic and acidic residues" evidence="2">
    <location>
        <begin position="29"/>
        <end position="45"/>
    </location>
</feature>
<dbReference type="InterPro" id="IPR058639">
    <property type="entry name" value="BSH_YknX-like"/>
</dbReference>
<dbReference type="Pfam" id="PF25989">
    <property type="entry name" value="YknX_C"/>
    <property type="match status" value="1"/>
</dbReference>
<dbReference type="SUPFAM" id="SSF111369">
    <property type="entry name" value="HlyD-like secretion proteins"/>
    <property type="match status" value="1"/>
</dbReference>
<evidence type="ECO:0000259" key="5">
    <source>
        <dbReference type="Pfam" id="PF25990"/>
    </source>
</evidence>
<evidence type="ECO:0000313" key="7">
    <source>
        <dbReference type="Proteomes" id="UP000429958"/>
    </source>
</evidence>
<feature type="domain" description="YknX-like barrel-sandwich hybrid" evidence="3">
    <location>
        <begin position="160"/>
        <end position="327"/>
    </location>
</feature>
<dbReference type="Gene3D" id="2.40.420.20">
    <property type="match status" value="1"/>
</dbReference>
<comment type="caution">
    <text evidence="6">The sequence shown here is derived from an EMBL/GenBank/DDBJ whole genome shotgun (WGS) entry which is preliminary data.</text>
</comment>
<reference evidence="6 7" key="1">
    <citation type="submission" date="2019-08" db="EMBL/GenBank/DDBJ databases">
        <title>In-depth cultivation of the pig gut microbiome towards novel bacterial diversity and tailored functional studies.</title>
        <authorList>
            <person name="Wylensek D."/>
            <person name="Hitch T.C.A."/>
            <person name="Clavel T."/>
        </authorList>
    </citation>
    <scope>NUCLEOTIDE SEQUENCE [LARGE SCALE GENOMIC DNA]</scope>
    <source>
        <strain evidence="6 7">WCA-389-WT-23D1</strain>
    </source>
</reference>
<dbReference type="Pfam" id="PF25990">
    <property type="entry name" value="Beta-barrel_YknX"/>
    <property type="match status" value="1"/>
</dbReference>
<evidence type="ECO:0000259" key="3">
    <source>
        <dbReference type="Pfam" id="PF25984"/>
    </source>
</evidence>
<dbReference type="InterPro" id="IPR058637">
    <property type="entry name" value="YknX-like_C"/>
</dbReference>
<dbReference type="InterPro" id="IPR006143">
    <property type="entry name" value="RND_pump_MFP"/>
</dbReference>
<dbReference type="GO" id="GO:1990281">
    <property type="term" value="C:efflux pump complex"/>
    <property type="evidence" value="ECO:0007669"/>
    <property type="project" value="TreeGrafter"/>
</dbReference>
<evidence type="ECO:0000313" key="6">
    <source>
        <dbReference type="EMBL" id="MSS36353.1"/>
    </source>
</evidence>
<dbReference type="EMBL" id="VUMD01000005">
    <property type="protein sequence ID" value="MSS36353.1"/>
    <property type="molecule type" value="Genomic_DNA"/>
</dbReference>
<dbReference type="NCBIfam" id="TIGR01730">
    <property type="entry name" value="RND_mfp"/>
    <property type="match status" value="1"/>
</dbReference>
<evidence type="ECO:0000256" key="1">
    <source>
        <dbReference type="ARBA" id="ARBA00009477"/>
    </source>
</evidence>
<comment type="similarity">
    <text evidence="1">Belongs to the membrane fusion protein (MFP) (TC 8.A.1) family.</text>
</comment>
<protein>
    <submittedName>
        <fullName evidence="6">Efflux RND transporter periplasmic adaptor subunit</fullName>
    </submittedName>
</protein>
<dbReference type="Gene3D" id="2.40.30.170">
    <property type="match status" value="1"/>
</dbReference>
<feature type="region of interest" description="Disordered" evidence="2">
    <location>
        <begin position="1"/>
        <end position="81"/>
    </location>
</feature>
<dbReference type="Gene3D" id="1.10.287.470">
    <property type="entry name" value="Helix hairpin bin"/>
    <property type="match status" value="1"/>
</dbReference>
<organism evidence="6 7">
    <name type="scientific">Clostridium porci</name>
    <dbReference type="NCBI Taxonomy" id="2605778"/>
    <lineage>
        <taxon>Bacteria</taxon>
        <taxon>Bacillati</taxon>
        <taxon>Bacillota</taxon>
        <taxon>Clostridia</taxon>
        <taxon>Eubacteriales</taxon>
        <taxon>Clostridiaceae</taxon>
        <taxon>Clostridium</taxon>
    </lineage>
</organism>
<feature type="domain" description="YknX-like beta-barrel" evidence="5">
    <location>
        <begin position="339"/>
        <end position="411"/>
    </location>
</feature>
<proteinExistence type="inferred from homology"/>
<dbReference type="GO" id="GO:0015562">
    <property type="term" value="F:efflux transmembrane transporter activity"/>
    <property type="evidence" value="ECO:0007669"/>
    <property type="project" value="TreeGrafter"/>
</dbReference>
<dbReference type="PANTHER" id="PTHR30469">
    <property type="entry name" value="MULTIDRUG RESISTANCE PROTEIN MDTA"/>
    <property type="match status" value="1"/>
</dbReference>
<feature type="domain" description="YknX-like C-terminal permuted SH3-like" evidence="4">
    <location>
        <begin position="424"/>
        <end position="493"/>
    </location>
</feature>
<sequence length="497" mass="54059">MDALDGAEGERLGAAREEEAQSPAPNACEIDRRRNEESEEIDRQMEALMLVEPSEEGTGRKKKKKRKKSPAGEKEKPTGKKPAFIQRVRGWSRKRKILTAVCFLAVMVFLGLKASGGNKDMGIPVTVIPLSKQSIQEKLSLNGPVTGTDSVDVVSNLHAEIKEMHVKEGDQVEKGQILAVLDRTDLERAVQIAQNAYDLAVNNKKEKDKEAALGYEKAVQDFQKASMDHNRNSLLFANGDISQMDLEASANALNDAKRQMEGYTVVNGRGVADKSYELQIQNAAFELEKKKEELENAQIKSSIDGTVVRVNSKVGQFADKVEDDKPMFSIENLEELELEIKVSEFSIGKVKVGQTAVISADILDGETVNGEVVKISPTGEEKGGGSTERVIPITIRVQGGNTKLIAGITAKAELLIQEAEDTFVVPSSALFDEGDATYIAIVQDMQVKRIPVKLGVESDINAEVIPTDGTVLEEGMQLITNAGPQLTDGAAVMVMPK</sequence>
<evidence type="ECO:0000259" key="4">
    <source>
        <dbReference type="Pfam" id="PF25989"/>
    </source>
</evidence>